<dbReference type="CDD" id="cd04852">
    <property type="entry name" value="Peptidases_S8_3"/>
    <property type="match status" value="1"/>
</dbReference>
<proteinExistence type="inferred from homology"/>
<evidence type="ECO:0000256" key="1">
    <source>
        <dbReference type="ARBA" id="ARBA00011073"/>
    </source>
</evidence>
<sequence length="686" mass="74709">MEGIISVFPSVTLKPQTTQSWNFMGFGEHVDRVPTIESDIIIGFVDTGIWPESKSFSDKGYGPPPKKWKGVCNGGANFTCNNKIIGARYYSDSKLGMEDSARDILGHGTHTASTAAGNQVNHISLFDSLAEGNARGAVPLSRIAVYKVCGPNGCPTHLIMAAFDDAISDGVDIISASLGSSFPFEYNKDSIAIGAFHAMQQGILTSNSAGNKGPTPHSVSSVAPWMISVAASTTDRYFTNKGNATINGFDLKGKMFPLITGYQAFNLTRCDIETNRNPKATIEKSVTMRHRANAPTIVSFSSRGPNSITPDILKPDISAPGVEIIAAWPPVVPASHYFGEAKYVKYNILSGTSMSCPHVSGAAAYVKTFHPDWSPSAIKSALMTTALPMTATTNPDHEFAYGSGHLNPLKAAQPGLVYEAFEDDYIKMLCSIGYTSDMIKLMVGNTSTTSCPPNYKGTVWDLNYPSMAMVLKEAQGKEATFTRTLTNVGLPNSTYKATITFPSQLTVTVKPDVLFFKSLNEKQSFVVKVSARPSSQNVVSASLVWSDGIHNVRSPIVVPFSNLNGRFSATIQAYDGQYIIVDQNIILNGFDWKGKIVILSVQIIVSAYQVCDPHHSLGRSQPRTNVNHRQHITESDVCRRHPVMTRRAVRDHTPRFSDVRNRELNFDLGPFIPRAIGRHVHTTAQK</sequence>
<keyword evidence="3" id="KW-0732">Signal</keyword>
<dbReference type="Gene3D" id="2.60.40.2310">
    <property type="match status" value="1"/>
</dbReference>
<protein>
    <recommendedName>
        <fullName evidence="12">Cucumisin</fullName>
    </recommendedName>
</protein>
<dbReference type="SUPFAM" id="SSF52743">
    <property type="entry name" value="Subtilisin-like"/>
    <property type="match status" value="1"/>
</dbReference>
<evidence type="ECO:0000256" key="2">
    <source>
        <dbReference type="ARBA" id="ARBA00022670"/>
    </source>
</evidence>
<dbReference type="GO" id="GO:0006508">
    <property type="term" value="P:proteolysis"/>
    <property type="evidence" value="ECO:0007669"/>
    <property type="project" value="UniProtKB-KW"/>
</dbReference>
<dbReference type="PANTHER" id="PTHR10795">
    <property type="entry name" value="PROPROTEIN CONVERTASE SUBTILISIN/KEXIN"/>
    <property type="match status" value="1"/>
</dbReference>
<dbReference type="InterPro" id="IPR041469">
    <property type="entry name" value="Subtilisin-like_FN3"/>
</dbReference>
<evidence type="ECO:0000313" key="10">
    <source>
        <dbReference type="EMBL" id="KAK9169964.1"/>
    </source>
</evidence>
<keyword evidence="5 7" id="KW-0720">Serine protease</keyword>
<feature type="active site" description="Charge relay system" evidence="6 7">
    <location>
        <position position="353"/>
    </location>
</feature>
<feature type="domain" description="Subtilisin-like protease fibronectin type-III" evidence="9">
    <location>
        <begin position="461"/>
        <end position="558"/>
    </location>
</feature>
<dbReference type="Proteomes" id="UP001420932">
    <property type="component" value="Unassembled WGS sequence"/>
</dbReference>
<dbReference type="InterPro" id="IPR034197">
    <property type="entry name" value="Peptidases_S8_3"/>
</dbReference>
<dbReference type="InterPro" id="IPR015500">
    <property type="entry name" value="Peptidase_S8_subtilisin-rel"/>
</dbReference>
<name>A0AAP0LJ53_9MAGN</name>
<dbReference type="Pfam" id="PF17766">
    <property type="entry name" value="fn3_6"/>
    <property type="match status" value="1"/>
</dbReference>
<evidence type="ECO:0000313" key="11">
    <source>
        <dbReference type="Proteomes" id="UP001420932"/>
    </source>
</evidence>
<dbReference type="GO" id="GO:0004252">
    <property type="term" value="F:serine-type endopeptidase activity"/>
    <property type="evidence" value="ECO:0007669"/>
    <property type="project" value="UniProtKB-UniRule"/>
</dbReference>
<evidence type="ECO:0000256" key="6">
    <source>
        <dbReference type="PIRSR" id="PIRSR615500-1"/>
    </source>
</evidence>
<evidence type="ECO:0000256" key="4">
    <source>
        <dbReference type="ARBA" id="ARBA00022801"/>
    </source>
</evidence>
<dbReference type="PRINTS" id="PR00723">
    <property type="entry name" value="SUBTILISIN"/>
</dbReference>
<dbReference type="InterPro" id="IPR045051">
    <property type="entry name" value="SBT"/>
</dbReference>
<comment type="caution">
    <text evidence="10">The sequence shown here is derived from an EMBL/GenBank/DDBJ whole genome shotgun (WGS) entry which is preliminary data.</text>
</comment>
<dbReference type="InterPro" id="IPR000209">
    <property type="entry name" value="Peptidase_S8/S53_dom"/>
</dbReference>
<keyword evidence="4 7" id="KW-0378">Hydrolase</keyword>
<dbReference type="Gene3D" id="3.40.50.200">
    <property type="entry name" value="Peptidase S8/S53 domain"/>
    <property type="match status" value="1"/>
</dbReference>
<dbReference type="PROSITE" id="PS00138">
    <property type="entry name" value="SUBTILASE_SER"/>
    <property type="match status" value="1"/>
</dbReference>
<evidence type="ECO:0000259" key="8">
    <source>
        <dbReference type="Pfam" id="PF00082"/>
    </source>
</evidence>
<comment type="similarity">
    <text evidence="1 7">Belongs to the peptidase S8 family.</text>
</comment>
<feature type="active site" description="Charge relay system" evidence="6 7">
    <location>
        <position position="46"/>
    </location>
</feature>
<evidence type="ECO:0000256" key="3">
    <source>
        <dbReference type="ARBA" id="ARBA00022729"/>
    </source>
</evidence>
<keyword evidence="11" id="KW-1185">Reference proteome</keyword>
<evidence type="ECO:0000256" key="7">
    <source>
        <dbReference type="PROSITE-ProRule" id="PRU01240"/>
    </source>
</evidence>
<keyword evidence="2 7" id="KW-0645">Protease</keyword>
<evidence type="ECO:0008006" key="12">
    <source>
        <dbReference type="Google" id="ProtNLM"/>
    </source>
</evidence>
<dbReference type="InterPro" id="IPR023828">
    <property type="entry name" value="Peptidase_S8_Ser-AS"/>
</dbReference>
<dbReference type="InterPro" id="IPR036852">
    <property type="entry name" value="Peptidase_S8/S53_dom_sf"/>
</dbReference>
<dbReference type="EMBL" id="JBBNAF010000001">
    <property type="protein sequence ID" value="KAK9169964.1"/>
    <property type="molecule type" value="Genomic_DNA"/>
</dbReference>
<dbReference type="FunFam" id="3.40.50.200:FF:000006">
    <property type="entry name" value="Subtilisin-like protease SBT1.5"/>
    <property type="match status" value="1"/>
</dbReference>
<feature type="domain" description="Peptidase S8/S53" evidence="8">
    <location>
        <begin position="38"/>
        <end position="402"/>
    </location>
</feature>
<reference evidence="10 11" key="1">
    <citation type="submission" date="2024-01" db="EMBL/GenBank/DDBJ databases">
        <title>Genome assemblies of Stephania.</title>
        <authorList>
            <person name="Yang L."/>
        </authorList>
    </citation>
    <scope>NUCLEOTIDE SEQUENCE [LARGE SCALE GENOMIC DNA]</scope>
    <source>
        <strain evidence="10">YNDBR</strain>
        <tissue evidence="10">Leaf</tissue>
    </source>
</reference>
<dbReference type="FunFam" id="2.60.40.2310:FF:000001">
    <property type="entry name" value="Subtilisin-like protease SBT1.5"/>
    <property type="match status" value="1"/>
</dbReference>
<organism evidence="10 11">
    <name type="scientific">Stephania yunnanensis</name>
    <dbReference type="NCBI Taxonomy" id="152371"/>
    <lineage>
        <taxon>Eukaryota</taxon>
        <taxon>Viridiplantae</taxon>
        <taxon>Streptophyta</taxon>
        <taxon>Embryophyta</taxon>
        <taxon>Tracheophyta</taxon>
        <taxon>Spermatophyta</taxon>
        <taxon>Magnoliopsida</taxon>
        <taxon>Ranunculales</taxon>
        <taxon>Menispermaceae</taxon>
        <taxon>Menispermoideae</taxon>
        <taxon>Cissampelideae</taxon>
        <taxon>Stephania</taxon>
    </lineage>
</organism>
<evidence type="ECO:0000259" key="9">
    <source>
        <dbReference type="Pfam" id="PF17766"/>
    </source>
</evidence>
<feature type="active site" description="Charge relay system" evidence="6 7">
    <location>
        <position position="107"/>
    </location>
</feature>
<dbReference type="Pfam" id="PF00082">
    <property type="entry name" value="Peptidase_S8"/>
    <property type="match status" value="1"/>
</dbReference>
<dbReference type="AlphaFoldDB" id="A0AAP0LJ53"/>
<accession>A0AAP0LJ53</accession>
<gene>
    <name evidence="10" type="ORF">Syun_002104</name>
</gene>
<dbReference type="PROSITE" id="PS51892">
    <property type="entry name" value="SUBTILASE"/>
    <property type="match status" value="1"/>
</dbReference>
<evidence type="ECO:0000256" key="5">
    <source>
        <dbReference type="ARBA" id="ARBA00022825"/>
    </source>
</evidence>